<dbReference type="Proteomes" id="UP001060112">
    <property type="component" value="Chromosome"/>
</dbReference>
<gene>
    <name evidence="1" type="ORF">NMU03_00250</name>
</gene>
<reference evidence="1" key="1">
    <citation type="submission" date="2022-07" db="EMBL/GenBank/DDBJ databases">
        <title>Faecal culturing of patients with breast cancer.</title>
        <authorList>
            <person name="Teng N.M.Y."/>
            <person name="Kiu R."/>
            <person name="Evans R."/>
            <person name="Baker D.J."/>
            <person name="Zenner C."/>
            <person name="Robinson S.D."/>
            <person name="Hall L.J."/>
        </authorList>
    </citation>
    <scope>NUCLEOTIDE SEQUENCE</scope>
    <source>
        <strain evidence="1">LH1062</strain>
    </source>
</reference>
<dbReference type="EMBL" id="CP101620">
    <property type="protein sequence ID" value="UTY39303.1"/>
    <property type="molecule type" value="Genomic_DNA"/>
</dbReference>
<name>A0ABY5I3J2_9FIRM</name>
<organism evidence="1 2">
    <name type="scientific">Allocoprobacillus halotolerans</name>
    <dbReference type="NCBI Taxonomy" id="2944914"/>
    <lineage>
        <taxon>Bacteria</taxon>
        <taxon>Bacillati</taxon>
        <taxon>Bacillota</taxon>
        <taxon>Erysipelotrichia</taxon>
        <taxon>Erysipelotrichales</taxon>
        <taxon>Erysipelotrichaceae</taxon>
        <taxon>Allocoprobacillus</taxon>
    </lineage>
</organism>
<keyword evidence="2" id="KW-1185">Reference proteome</keyword>
<evidence type="ECO:0000313" key="2">
    <source>
        <dbReference type="Proteomes" id="UP001060112"/>
    </source>
</evidence>
<dbReference type="Pfam" id="PF14022">
    <property type="entry name" value="DUF4238"/>
    <property type="match status" value="1"/>
</dbReference>
<evidence type="ECO:0000313" key="1">
    <source>
        <dbReference type="EMBL" id="UTY39303.1"/>
    </source>
</evidence>
<proteinExistence type="predicted"/>
<sequence>MKINNHYVPQIYLKQWKQKNKIYTYELLVPNKKCPIWKRESISRTSSLDYLYLYNINKEVSEELEDFFLLKLKIIINHLLIS</sequence>
<protein>
    <submittedName>
        <fullName evidence="1">DUF4238 domain-containing protein</fullName>
    </submittedName>
</protein>
<accession>A0ABY5I3J2</accession>
<dbReference type="InterPro" id="IPR025332">
    <property type="entry name" value="DUF4238"/>
</dbReference>